<proteinExistence type="predicted"/>
<protein>
    <submittedName>
        <fullName evidence="2">Uncharacterized protein</fullName>
    </submittedName>
</protein>
<gene>
    <name evidence="2" type="ORF">EURHEDRAFT_259509</name>
</gene>
<accession>A0A017SM48</accession>
<organism evidence="2 3">
    <name type="scientific">Aspergillus ruber (strain CBS 135680)</name>
    <dbReference type="NCBI Taxonomy" id="1388766"/>
    <lineage>
        <taxon>Eukaryota</taxon>
        <taxon>Fungi</taxon>
        <taxon>Dikarya</taxon>
        <taxon>Ascomycota</taxon>
        <taxon>Pezizomycotina</taxon>
        <taxon>Eurotiomycetes</taxon>
        <taxon>Eurotiomycetidae</taxon>
        <taxon>Eurotiales</taxon>
        <taxon>Aspergillaceae</taxon>
        <taxon>Aspergillus</taxon>
        <taxon>Aspergillus subgen. Aspergillus</taxon>
    </lineage>
</organism>
<keyword evidence="1" id="KW-1133">Transmembrane helix</keyword>
<dbReference type="HOGENOM" id="CLU_2687380_0_0_1"/>
<keyword evidence="1" id="KW-0812">Transmembrane</keyword>
<name>A0A017SM48_ASPRC</name>
<keyword evidence="3" id="KW-1185">Reference proteome</keyword>
<feature type="transmembrane region" description="Helical" evidence="1">
    <location>
        <begin position="45"/>
        <end position="71"/>
    </location>
</feature>
<keyword evidence="1" id="KW-0472">Membrane</keyword>
<sequence length="74" mass="8880">MVHLSFAAPEWIGLEKANAHSFSTFLDLLIPYARSTLDGLLNWVLYWYVCMVWYAWNTAWFVWYGAVWYLLVWI</sequence>
<dbReference type="Proteomes" id="UP000019804">
    <property type="component" value="Unassembled WGS sequence"/>
</dbReference>
<dbReference type="RefSeq" id="XP_040641549.1">
    <property type="nucleotide sequence ID" value="XM_040778126.1"/>
</dbReference>
<evidence type="ECO:0000313" key="2">
    <source>
        <dbReference type="EMBL" id="EYE97861.1"/>
    </source>
</evidence>
<evidence type="ECO:0000313" key="3">
    <source>
        <dbReference type="Proteomes" id="UP000019804"/>
    </source>
</evidence>
<dbReference type="GeneID" id="63693250"/>
<dbReference type="AlphaFoldDB" id="A0A017SM48"/>
<evidence type="ECO:0000256" key="1">
    <source>
        <dbReference type="SAM" id="Phobius"/>
    </source>
</evidence>
<dbReference type="EMBL" id="KK088414">
    <property type="protein sequence ID" value="EYE97861.1"/>
    <property type="molecule type" value="Genomic_DNA"/>
</dbReference>
<reference evidence="3" key="1">
    <citation type="journal article" date="2014" name="Nat. Commun.">
        <title>Genomic adaptations of the halophilic Dead Sea filamentous fungus Eurotium rubrum.</title>
        <authorList>
            <person name="Kis-Papo T."/>
            <person name="Weig A.R."/>
            <person name="Riley R."/>
            <person name="Persoh D."/>
            <person name="Salamov A."/>
            <person name="Sun H."/>
            <person name="Lipzen A."/>
            <person name="Wasser S.P."/>
            <person name="Rambold G."/>
            <person name="Grigoriev I.V."/>
            <person name="Nevo E."/>
        </authorList>
    </citation>
    <scope>NUCLEOTIDE SEQUENCE [LARGE SCALE GENOMIC DNA]</scope>
    <source>
        <strain evidence="3">CBS 135680</strain>
    </source>
</reference>